<dbReference type="SMART" id="SM00399">
    <property type="entry name" value="ZnF_C4"/>
    <property type="match status" value="1"/>
</dbReference>
<comment type="caution">
    <text evidence="14">The sequence shown here is derived from an EMBL/GenBank/DDBJ whole genome shotgun (WGS) entry which is preliminary data.</text>
</comment>
<evidence type="ECO:0000256" key="10">
    <source>
        <dbReference type="RuleBase" id="RU004334"/>
    </source>
</evidence>
<dbReference type="PRINTS" id="PR00047">
    <property type="entry name" value="STROIDFINGER"/>
</dbReference>
<keyword evidence="8 10" id="KW-0675">Receptor</keyword>
<dbReference type="CDD" id="cd06916">
    <property type="entry name" value="NR_DBD_like"/>
    <property type="match status" value="1"/>
</dbReference>
<dbReference type="InterPro" id="IPR001723">
    <property type="entry name" value="Nuclear_hrmn_rcpt"/>
</dbReference>
<dbReference type="GO" id="GO:0003707">
    <property type="term" value="F:nuclear steroid receptor activity"/>
    <property type="evidence" value="ECO:0007669"/>
    <property type="project" value="InterPro"/>
</dbReference>
<evidence type="ECO:0000256" key="6">
    <source>
        <dbReference type="ARBA" id="ARBA00023125"/>
    </source>
</evidence>
<keyword evidence="2 10" id="KW-0479">Metal-binding</keyword>
<dbReference type="PROSITE" id="PS00031">
    <property type="entry name" value="NUCLEAR_REC_DBD_1"/>
    <property type="match status" value="1"/>
</dbReference>
<evidence type="ECO:0008006" key="16">
    <source>
        <dbReference type="Google" id="ProtNLM"/>
    </source>
</evidence>
<feature type="compositionally biased region" description="Basic and acidic residues" evidence="11">
    <location>
        <begin position="150"/>
        <end position="164"/>
    </location>
</feature>
<dbReference type="PANTHER" id="PTHR48092">
    <property type="entry name" value="KNIRPS-RELATED PROTEIN-RELATED"/>
    <property type="match status" value="1"/>
</dbReference>
<feature type="domain" description="NR LBD" evidence="13">
    <location>
        <begin position="145"/>
        <end position="371"/>
    </location>
</feature>
<dbReference type="InterPro" id="IPR013088">
    <property type="entry name" value="Znf_NHR/GATA"/>
</dbReference>
<evidence type="ECO:0000256" key="4">
    <source>
        <dbReference type="ARBA" id="ARBA00022833"/>
    </source>
</evidence>
<evidence type="ECO:0000259" key="13">
    <source>
        <dbReference type="PROSITE" id="PS51843"/>
    </source>
</evidence>
<evidence type="ECO:0000256" key="9">
    <source>
        <dbReference type="ARBA" id="ARBA00023242"/>
    </source>
</evidence>
<dbReference type="InterPro" id="IPR035500">
    <property type="entry name" value="NHR-like_dom_sf"/>
</dbReference>
<evidence type="ECO:0000313" key="15">
    <source>
        <dbReference type="Proteomes" id="UP001328107"/>
    </source>
</evidence>
<dbReference type="Pfam" id="PF00104">
    <property type="entry name" value="Hormone_recep"/>
    <property type="match status" value="1"/>
</dbReference>
<comment type="similarity">
    <text evidence="10">Belongs to the nuclear hormone receptor family.</text>
</comment>
<evidence type="ECO:0000259" key="12">
    <source>
        <dbReference type="PROSITE" id="PS51030"/>
    </source>
</evidence>
<evidence type="ECO:0000256" key="11">
    <source>
        <dbReference type="SAM" id="MobiDB-lite"/>
    </source>
</evidence>
<dbReference type="FunFam" id="3.30.50.10:FF:000006">
    <property type="entry name" value="Nuclear receptor subfamily 5 group A member"/>
    <property type="match status" value="1"/>
</dbReference>
<evidence type="ECO:0000256" key="7">
    <source>
        <dbReference type="ARBA" id="ARBA00023163"/>
    </source>
</evidence>
<proteinExistence type="inferred from homology"/>
<keyword evidence="6 10" id="KW-0238">DNA-binding</keyword>
<keyword evidence="15" id="KW-1185">Reference proteome</keyword>
<gene>
    <name evidence="14" type="ORF">PMAYCL1PPCAC_02036</name>
</gene>
<evidence type="ECO:0000256" key="8">
    <source>
        <dbReference type="ARBA" id="ARBA00023170"/>
    </source>
</evidence>
<name>A0AAN4Z3D7_9BILA</name>
<evidence type="ECO:0000313" key="14">
    <source>
        <dbReference type="EMBL" id="GMR31841.1"/>
    </source>
</evidence>
<dbReference type="SUPFAM" id="SSF57716">
    <property type="entry name" value="Glucocorticoid receptor-like (DNA-binding domain)"/>
    <property type="match status" value="1"/>
</dbReference>
<dbReference type="GO" id="GO:0043565">
    <property type="term" value="F:sequence-specific DNA binding"/>
    <property type="evidence" value="ECO:0007669"/>
    <property type="project" value="InterPro"/>
</dbReference>
<keyword evidence="5 10" id="KW-0805">Transcription regulation</keyword>
<evidence type="ECO:0000256" key="1">
    <source>
        <dbReference type="ARBA" id="ARBA00004123"/>
    </source>
</evidence>
<dbReference type="PROSITE" id="PS51030">
    <property type="entry name" value="NUCLEAR_REC_DBD_2"/>
    <property type="match status" value="1"/>
</dbReference>
<dbReference type="Gene3D" id="3.30.50.10">
    <property type="entry name" value="Erythroid Transcription Factor GATA-1, subunit A"/>
    <property type="match status" value="1"/>
</dbReference>
<dbReference type="EMBL" id="BTRK01000001">
    <property type="protein sequence ID" value="GMR31841.1"/>
    <property type="molecule type" value="Genomic_DNA"/>
</dbReference>
<dbReference type="InterPro" id="IPR001628">
    <property type="entry name" value="Znf_hrmn_rcpt"/>
</dbReference>
<dbReference type="AlphaFoldDB" id="A0AAN4Z3D7"/>
<evidence type="ECO:0000256" key="2">
    <source>
        <dbReference type="ARBA" id="ARBA00022723"/>
    </source>
</evidence>
<keyword evidence="4 10" id="KW-0862">Zinc</keyword>
<dbReference type="PROSITE" id="PS51843">
    <property type="entry name" value="NR_LBD"/>
    <property type="match status" value="1"/>
</dbReference>
<dbReference type="InterPro" id="IPR000003">
    <property type="entry name" value="Retinoid-X_rcpt/HNF4"/>
</dbReference>
<accession>A0AAN4Z3D7</accession>
<evidence type="ECO:0000256" key="3">
    <source>
        <dbReference type="ARBA" id="ARBA00022771"/>
    </source>
</evidence>
<dbReference type="Gene3D" id="1.10.565.10">
    <property type="entry name" value="Retinoid X Receptor"/>
    <property type="match status" value="1"/>
</dbReference>
<organism evidence="14 15">
    <name type="scientific">Pristionchus mayeri</name>
    <dbReference type="NCBI Taxonomy" id="1317129"/>
    <lineage>
        <taxon>Eukaryota</taxon>
        <taxon>Metazoa</taxon>
        <taxon>Ecdysozoa</taxon>
        <taxon>Nematoda</taxon>
        <taxon>Chromadorea</taxon>
        <taxon>Rhabditida</taxon>
        <taxon>Rhabditina</taxon>
        <taxon>Diplogasteromorpha</taxon>
        <taxon>Diplogasteroidea</taxon>
        <taxon>Neodiplogasteridae</taxon>
        <taxon>Pristionchus</taxon>
    </lineage>
</organism>
<dbReference type="PRINTS" id="PR00545">
    <property type="entry name" value="RETINOIDXR"/>
</dbReference>
<keyword evidence="7 10" id="KW-0804">Transcription</keyword>
<dbReference type="Proteomes" id="UP001328107">
    <property type="component" value="Unassembled WGS sequence"/>
</dbReference>
<protein>
    <recommendedName>
        <fullName evidence="16">Nuclear receptor</fullName>
    </recommendedName>
</protein>
<dbReference type="Pfam" id="PF00105">
    <property type="entry name" value="zf-C4"/>
    <property type="match status" value="1"/>
</dbReference>
<sequence length="390" mass="43647">MDDGGTEESLWTVSTVAHHPTPSYDLPAHLSVPLPHFSEAHFGTSLQQHPQQLQNVQTAPLFFTSGGSETTSTSTDSGKPKTMCVICGDAASGKHYGVQSCEGCKGFFKRTVRKDLSYSCRHNGNCVIDKRQRNRCQHCRMLKCTQSGMKRDAVQEERQTDKSKTGGVSRGSRSSLDRTNHPLSHSLLHFHLIRMRAWSMGIPALTALPPKERATLLHSGWTELILLEMIYRSSSDRLWLSDEQSLGREEAQNSQFLDIFDSILLLSSKLHSLLVDPMEFGALRLVVLFNTNCGSLESRGEMEVHGERVIASLIDHCRSAYPSDSSRSSRLLLRLSSLRYLSTRLRHQSIIVPPPPPLTDFVYSIPIMPTVVPAPIQYHPVHHTQSALYY</sequence>
<dbReference type="InterPro" id="IPR050200">
    <property type="entry name" value="Nuclear_hormone_rcpt_NR3"/>
</dbReference>
<keyword evidence="3 10" id="KW-0863">Zinc-finger</keyword>
<feature type="region of interest" description="Disordered" evidence="11">
    <location>
        <begin position="150"/>
        <end position="180"/>
    </location>
</feature>
<keyword evidence="9 10" id="KW-0539">Nucleus</keyword>
<dbReference type="InterPro" id="IPR000536">
    <property type="entry name" value="Nucl_hrmn_rcpt_lig-bd"/>
</dbReference>
<dbReference type="SUPFAM" id="SSF48508">
    <property type="entry name" value="Nuclear receptor ligand-binding domain"/>
    <property type="match status" value="1"/>
</dbReference>
<dbReference type="SMART" id="SM00430">
    <property type="entry name" value="HOLI"/>
    <property type="match status" value="1"/>
</dbReference>
<dbReference type="PRINTS" id="PR00398">
    <property type="entry name" value="STRDHORMONER"/>
</dbReference>
<dbReference type="GO" id="GO:0005634">
    <property type="term" value="C:nucleus"/>
    <property type="evidence" value="ECO:0007669"/>
    <property type="project" value="UniProtKB-SubCell"/>
</dbReference>
<evidence type="ECO:0000256" key="5">
    <source>
        <dbReference type="ARBA" id="ARBA00023015"/>
    </source>
</evidence>
<dbReference type="GO" id="GO:0008270">
    <property type="term" value="F:zinc ion binding"/>
    <property type="evidence" value="ECO:0007669"/>
    <property type="project" value="UniProtKB-KW"/>
</dbReference>
<feature type="domain" description="Nuclear receptor" evidence="12">
    <location>
        <begin position="81"/>
        <end position="156"/>
    </location>
</feature>
<comment type="subcellular location">
    <subcellularLocation>
        <location evidence="1 10">Nucleus</location>
    </subcellularLocation>
</comment>
<reference evidence="15" key="1">
    <citation type="submission" date="2022-10" db="EMBL/GenBank/DDBJ databases">
        <title>Genome assembly of Pristionchus species.</title>
        <authorList>
            <person name="Yoshida K."/>
            <person name="Sommer R.J."/>
        </authorList>
    </citation>
    <scope>NUCLEOTIDE SEQUENCE [LARGE SCALE GENOMIC DNA]</scope>
    <source>
        <strain evidence="15">RS5460</strain>
    </source>
</reference>